<gene>
    <name evidence="2" type="ORF">U0070_003101</name>
</gene>
<proteinExistence type="predicted"/>
<feature type="non-terminal residue" evidence="2">
    <location>
        <position position="1"/>
    </location>
</feature>
<name>A0AAW0HP81_MYOGA</name>
<organism evidence="2 3">
    <name type="scientific">Myodes glareolus</name>
    <name type="common">Bank vole</name>
    <name type="synonym">Clethrionomys glareolus</name>
    <dbReference type="NCBI Taxonomy" id="447135"/>
    <lineage>
        <taxon>Eukaryota</taxon>
        <taxon>Metazoa</taxon>
        <taxon>Chordata</taxon>
        <taxon>Craniata</taxon>
        <taxon>Vertebrata</taxon>
        <taxon>Euteleostomi</taxon>
        <taxon>Mammalia</taxon>
        <taxon>Eutheria</taxon>
        <taxon>Euarchontoglires</taxon>
        <taxon>Glires</taxon>
        <taxon>Rodentia</taxon>
        <taxon>Myomorpha</taxon>
        <taxon>Muroidea</taxon>
        <taxon>Cricetidae</taxon>
        <taxon>Arvicolinae</taxon>
        <taxon>Myodes</taxon>
    </lineage>
</organism>
<accession>A0AAW0HP81</accession>
<comment type="caution">
    <text evidence="2">The sequence shown here is derived from an EMBL/GenBank/DDBJ whole genome shotgun (WGS) entry which is preliminary data.</text>
</comment>
<dbReference type="AlphaFoldDB" id="A0AAW0HP81"/>
<keyword evidence="3" id="KW-1185">Reference proteome</keyword>
<feature type="compositionally biased region" description="Basic and acidic residues" evidence="1">
    <location>
        <begin position="29"/>
        <end position="39"/>
    </location>
</feature>
<evidence type="ECO:0000256" key="1">
    <source>
        <dbReference type="SAM" id="MobiDB-lite"/>
    </source>
</evidence>
<evidence type="ECO:0000313" key="2">
    <source>
        <dbReference type="EMBL" id="KAK7803753.1"/>
    </source>
</evidence>
<evidence type="ECO:0000313" key="3">
    <source>
        <dbReference type="Proteomes" id="UP001488838"/>
    </source>
</evidence>
<dbReference type="EMBL" id="JBBHLL010000404">
    <property type="protein sequence ID" value="KAK7803753.1"/>
    <property type="molecule type" value="Genomic_DNA"/>
</dbReference>
<feature type="region of interest" description="Disordered" evidence="1">
    <location>
        <begin position="83"/>
        <end position="104"/>
    </location>
</feature>
<protein>
    <submittedName>
        <fullName evidence="2">Uncharacterized protein</fullName>
    </submittedName>
</protein>
<feature type="region of interest" description="Disordered" evidence="1">
    <location>
        <begin position="1"/>
        <end position="48"/>
    </location>
</feature>
<reference evidence="2 3" key="1">
    <citation type="journal article" date="2023" name="bioRxiv">
        <title>Conserved and derived expression patterns and positive selection on dental genes reveal complex evolutionary context of ever-growing rodent molars.</title>
        <authorList>
            <person name="Calamari Z.T."/>
            <person name="Song A."/>
            <person name="Cohen E."/>
            <person name="Akter M."/>
            <person name="Roy R.D."/>
            <person name="Hallikas O."/>
            <person name="Christensen M.M."/>
            <person name="Li P."/>
            <person name="Marangoni P."/>
            <person name="Jernvall J."/>
            <person name="Klein O.D."/>
        </authorList>
    </citation>
    <scope>NUCLEOTIDE SEQUENCE [LARGE SCALE GENOMIC DNA]</scope>
    <source>
        <strain evidence="2">V071</strain>
    </source>
</reference>
<dbReference type="Proteomes" id="UP001488838">
    <property type="component" value="Unassembled WGS sequence"/>
</dbReference>
<sequence>VSSPGAGFGNRAAGEIPGCTGGRVAVEGPEPKPARETDARSAGSTLSKGLQACSLETIGAGSQWPGAPPWRWNSNAAVSDLVSSATRRRRPQFDVSIPPVPGKS</sequence>